<comment type="subcellular location">
    <subcellularLocation>
        <location evidence="1">Cell membrane</location>
        <topology evidence="1">Multi-pass membrane protein</topology>
    </subcellularLocation>
</comment>
<keyword evidence="4 6" id="KW-1133">Transmembrane helix</keyword>
<name>A0A640STA9_9ACTN</name>
<evidence type="ECO:0000256" key="2">
    <source>
        <dbReference type="ARBA" id="ARBA00022475"/>
    </source>
</evidence>
<keyword evidence="8" id="KW-1185">Reference proteome</keyword>
<gene>
    <name evidence="7" type="ORF">Sgleb_13930</name>
</gene>
<organism evidence="7 8">
    <name type="scientific">Streptomyces glebosus</name>
    <dbReference type="NCBI Taxonomy" id="249580"/>
    <lineage>
        <taxon>Bacteria</taxon>
        <taxon>Bacillati</taxon>
        <taxon>Actinomycetota</taxon>
        <taxon>Actinomycetes</taxon>
        <taxon>Kitasatosporales</taxon>
        <taxon>Streptomycetaceae</taxon>
        <taxon>Streptomyces</taxon>
    </lineage>
</organism>
<proteinExistence type="predicted"/>
<dbReference type="Pfam" id="PF06081">
    <property type="entry name" value="ArAE_1"/>
    <property type="match status" value="1"/>
</dbReference>
<evidence type="ECO:0000256" key="6">
    <source>
        <dbReference type="SAM" id="Phobius"/>
    </source>
</evidence>
<evidence type="ECO:0000313" key="7">
    <source>
        <dbReference type="EMBL" id="GFE13346.1"/>
    </source>
</evidence>
<sequence length="400" mass="44193">MADGVVKRRGEPGEEGRLIRVGEWWKRALGSEGYERHTVLLIGKSTLAATIAWFISHHLLNAQSPAFAPFSAVLIMQVTVYQSLLQSMRYVGAVGAGVAVQAGLGFLTGPGLLTFLLVALVALTIGRWPTLGAQGSQVTTAAFFAFSTYVSATSDREKVTQLGQIILLVLIGCAIGILVNVSVVPPLRYRSAEHGIRTLAHALRDLVSDIYPALREHDVDEERTGQWRDRAARTEGLIIQARSGLRTARESLHYNPRRLFRRHRGRTSFEGYGAVLEALERVLYQVASLTRSLDQWAGNEDGYHYGPFLERYADFLGSVSEITQVLAALDEDNLINQSAQLRRLADQAQQCRRRMAEQAAHEGLPLADPARPYGVLVIEAARLMEDFQYACDVLQHHAGH</sequence>
<reference evidence="7 8" key="1">
    <citation type="submission" date="2019-12" db="EMBL/GenBank/DDBJ databases">
        <title>Whole genome shotgun sequence of Streptomyces hygroscopicus subsp. glebosus NBRC 13786.</title>
        <authorList>
            <person name="Ichikawa N."/>
            <person name="Kimura A."/>
            <person name="Kitahashi Y."/>
            <person name="Komaki H."/>
            <person name="Tamura T."/>
        </authorList>
    </citation>
    <scope>NUCLEOTIDE SEQUENCE [LARGE SCALE GENOMIC DNA]</scope>
    <source>
        <strain evidence="7 8">NBRC 13786</strain>
    </source>
</reference>
<keyword evidence="3 6" id="KW-0812">Transmembrane</keyword>
<dbReference type="InterPro" id="IPR010343">
    <property type="entry name" value="ArAE_1"/>
</dbReference>
<evidence type="ECO:0000256" key="3">
    <source>
        <dbReference type="ARBA" id="ARBA00022692"/>
    </source>
</evidence>
<keyword evidence="2" id="KW-1003">Cell membrane</keyword>
<feature type="transmembrane region" description="Helical" evidence="6">
    <location>
        <begin position="162"/>
        <end position="183"/>
    </location>
</feature>
<feature type="transmembrane region" description="Helical" evidence="6">
    <location>
        <begin position="96"/>
        <end position="125"/>
    </location>
</feature>
<keyword evidence="5 6" id="KW-0472">Membrane</keyword>
<dbReference type="RefSeq" id="WP_229893940.1">
    <property type="nucleotide sequence ID" value="NZ_BLIO01000001.1"/>
</dbReference>
<dbReference type="AlphaFoldDB" id="A0A640STA9"/>
<comment type="caution">
    <text evidence="7">The sequence shown here is derived from an EMBL/GenBank/DDBJ whole genome shotgun (WGS) entry which is preliminary data.</text>
</comment>
<evidence type="ECO:0000256" key="4">
    <source>
        <dbReference type="ARBA" id="ARBA00022989"/>
    </source>
</evidence>
<feature type="transmembrane region" description="Helical" evidence="6">
    <location>
        <begin position="131"/>
        <end position="150"/>
    </location>
</feature>
<feature type="transmembrane region" description="Helical" evidence="6">
    <location>
        <begin position="39"/>
        <end position="60"/>
    </location>
</feature>
<evidence type="ECO:0000256" key="5">
    <source>
        <dbReference type="ARBA" id="ARBA00023136"/>
    </source>
</evidence>
<accession>A0A640STA9</accession>
<evidence type="ECO:0000313" key="8">
    <source>
        <dbReference type="Proteomes" id="UP000430079"/>
    </source>
</evidence>
<dbReference type="GO" id="GO:0005886">
    <property type="term" value="C:plasma membrane"/>
    <property type="evidence" value="ECO:0007669"/>
    <property type="project" value="UniProtKB-SubCell"/>
</dbReference>
<protein>
    <recommendedName>
        <fullName evidence="9">FUSC family protein</fullName>
    </recommendedName>
</protein>
<evidence type="ECO:0000256" key="1">
    <source>
        <dbReference type="ARBA" id="ARBA00004651"/>
    </source>
</evidence>
<evidence type="ECO:0008006" key="9">
    <source>
        <dbReference type="Google" id="ProtNLM"/>
    </source>
</evidence>
<feature type="transmembrane region" description="Helical" evidence="6">
    <location>
        <begin position="66"/>
        <end position="84"/>
    </location>
</feature>
<dbReference type="Proteomes" id="UP000430079">
    <property type="component" value="Unassembled WGS sequence"/>
</dbReference>
<dbReference type="EMBL" id="BLIO01000001">
    <property type="protein sequence ID" value="GFE13346.1"/>
    <property type="molecule type" value="Genomic_DNA"/>
</dbReference>